<dbReference type="RefSeq" id="WP_369918386.1">
    <property type="nucleotide sequence ID" value="NZ_JBCLSQ010000015.1"/>
</dbReference>
<comment type="caution">
    <text evidence="2">The sequence shown here is derived from an EMBL/GenBank/DDBJ whole genome shotgun (WGS) entry which is preliminary data.</text>
</comment>
<organism evidence="2 3">
    <name type="scientific">Lactococcus muris</name>
    <dbReference type="NCBI Taxonomy" id="2941330"/>
    <lineage>
        <taxon>Bacteria</taxon>
        <taxon>Bacillati</taxon>
        <taxon>Bacillota</taxon>
        <taxon>Bacilli</taxon>
        <taxon>Lactobacillales</taxon>
        <taxon>Streptococcaceae</taxon>
        <taxon>Lactococcus</taxon>
    </lineage>
</organism>
<protein>
    <submittedName>
        <fullName evidence="2">Conserved phage C-terminal domain-containing protein</fullName>
    </submittedName>
</protein>
<sequence>MMNEKNEYEIFEENFRPDIKYSRQLPEMFMTNDINAQSENVIYSLLGELRDRYKEDEVATFTFQELAELGGLYIKRKSGKIDLFSGKKLDKAMALVSLGLKEFAYYRVTETNSDGTPKSWDMFPLFSRISVDGTKRLVHLTVSTMEISPFQIDSQGNKLDKPLRIYDLINSKDWRTVKHLQFSREIHYSFVSKYTKRIYRFLSEFRSFPRGTKMRIDDFDKKILKIWLPKEEAIDSKNAYDYRTNRKKFIDRAMEEIRSLKTSDGKQIIQNLDYIFYKTGKSINAIEFVFKPFKDDLSINNRLSTVIRTPSKGQKSKYYDDAKTVLNYLNYLHSIQFEYDIKKQIYKFVPKNGEGVHFDVEDKNLLKPILSLLEQGVSVDELMQVEEMKAFEWRDNAEVLKNLKPSVLFGEKYAEYRAYLNYFRNEYQVIFDKNKLNDFYIPMEGPWNGK</sequence>
<dbReference type="Pfam" id="PF09524">
    <property type="entry name" value="Phg_2220_C"/>
    <property type="match status" value="1"/>
</dbReference>
<evidence type="ECO:0000313" key="3">
    <source>
        <dbReference type="Proteomes" id="UP001565242"/>
    </source>
</evidence>
<dbReference type="InterPro" id="IPR036388">
    <property type="entry name" value="WH-like_DNA-bd_sf"/>
</dbReference>
<dbReference type="InterPro" id="IPR011741">
    <property type="entry name" value="Phg_2220_C"/>
</dbReference>
<feature type="domain" description="Phage conserved hypothetical protein C-terminal" evidence="1">
    <location>
        <begin position="355"/>
        <end position="416"/>
    </location>
</feature>
<dbReference type="InterPro" id="IPR036390">
    <property type="entry name" value="WH_DNA-bd_sf"/>
</dbReference>
<dbReference type="Proteomes" id="UP001565242">
    <property type="component" value="Unassembled WGS sequence"/>
</dbReference>
<dbReference type="Gene3D" id="1.10.10.10">
    <property type="entry name" value="Winged helix-like DNA-binding domain superfamily/Winged helix DNA-binding domain"/>
    <property type="match status" value="1"/>
</dbReference>
<gene>
    <name evidence="2" type="ORF">AALM99_06970</name>
</gene>
<name>A0ABV4DDC5_9LACT</name>
<dbReference type="EMBL" id="JBCLSQ010000015">
    <property type="protein sequence ID" value="MEY8538180.1"/>
    <property type="molecule type" value="Genomic_DNA"/>
</dbReference>
<dbReference type="SUPFAM" id="SSF46785">
    <property type="entry name" value="Winged helix' DNA-binding domain"/>
    <property type="match status" value="1"/>
</dbReference>
<keyword evidence="3" id="KW-1185">Reference proteome</keyword>
<evidence type="ECO:0000313" key="2">
    <source>
        <dbReference type="EMBL" id="MEY8538180.1"/>
    </source>
</evidence>
<accession>A0ABV4DDC5</accession>
<evidence type="ECO:0000259" key="1">
    <source>
        <dbReference type="Pfam" id="PF09524"/>
    </source>
</evidence>
<reference evidence="2 3" key="1">
    <citation type="submission" date="2024-03" db="EMBL/GenBank/DDBJ databases">
        <title>Mouse gut bacterial collection (mGBC) of GemPharmatech.</title>
        <authorList>
            <person name="He Y."/>
            <person name="Dong L."/>
            <person name="Wu D."/>
            <person name="Gao X."/>
            <person name="Lin Z."/>
        </authorList>
    </citation>
    <scope>NUCLEOTIDE SEQUENCE [LARGE SCALE GENOMIC DNA]</scope>
    <source>
        <strain evidence="2 3">20-218</strain>
    </source>
</reference>
<proteinExistence type="predicted"/>